<dbReference type="PROSITE" id="PS51318">
    <property type="entry name" value="TAT"/>
    <property type="match status" value="1"/>
</dbReference>
<evidence type="ECO:0000256" key="1">
    <source>
        <dbReference type="SAM" id="SignalP"/>
    </source>
</evidence>
<feature type="signal peptide" evidence="1">
    <location>
        <begin position="1"/>
        <end position="45"/>
    </location>
</feature>
<protein>
    <recommendedName>
        <fullName evidence="4">Secreted protein</fullName>
    </recommendedName>
</protein>
<gene>
    <name evidence="2" type="ORF">OQI_13010</name>
</gene>
<dbReference type="Proteomes" id="UP000194266">
    <property type="component" value="Unassembled WGS sequence"/>
</dbReference>
<keyword evidence="1" id="KW-0732">Signal</keyword>
<proteinExistence type="predicted"/>
<dbReference type="InterPro" id="IPR006311">
    <property type="entry name" value="TAT_signal"/>
</dbReference>
<evidence type="ECO:0008006" key="4">
    <source>
        <dbReference type="Google" id="ProtNLM"/>
    </source>
</evidence>
<accession>A0ABX3YKM2</accession>
<dbReference type="RefSeq" id="WP_158101687.1">
    <property type="nucleotide sequence ID" value="NZ_MRYD01000054.1"/>
</dbReference>
<keyword evidence="3" id="KW-1185">Reference proteome</keyword>
<feature type="chain" id="PRO_5045422489" description="Secreted protein" evidence="1">
    <location>
        <begin position="46"/>
        <end position="151"/>
    </location>
</feature>
<dbReference type="EMBL" id="MRYD01000054">
    <property type="protein sequence ID" value="OSZ60050.1"/>
    <property type="molecule type" value="Genomic_DNA"/>
</dbReference>
<organism evidence="2 3">
    <name type="scientific">Streptomyces pharetrae CZA14</name>
    <dbReference type="NCBI Taxonomy" id="1144883"/>
    <lineage>
        <taxon>Bacteria</taxon>
        <taxon>Bacillati</taxon>
        <taxon>Actinomycetota</taxon>
        <taxon>Actinomycetes</taxon>
        <taxon>Kitasatosporales</taxon>
        <taxon>Streptomycetaceae</taxon>
        <taxon>Streptomyces</taxon>
    </lineage>
</organism>
<evidence type="ECO:0000313" key="3">
    <source>
        <dbReference type="Proteomes" id="UP000194266"/>
    </source>
</evidence>
<sequence>MQVRKARSIFAGRSALAKRRSAFTVAAAGAALALAMSGASPAAAAAPDACTAYGCYTGDGWGSGFGRWEADGDKMWVCDRHADGYSVVVLADIGGVSQSKKWHTGGAGSCTERSYGDVREGQTIEYQACLGDYSEGTIRPGSCGNLEWSVT</sequence>
<comment type="caution">
    <text evidence="2">The sequence shown here is derived from an EMBL/GenBank/DDBJ whole genome shotgun (WGS) entry which is preliminary data.</text>
</comment>
<name>A0ABX3YKM2_9ACTN</name>
<reference evidence="2 3" key="1">
    <citation type="submission" date="2016-12" db="EMBL/GenBank/DDBJ databases">
        <title>Genome Mining:The Detection of Biosynthetic Gene Clusters to Aid in the Expression of Curamycin A produced by Streptomyces sp. strain CZA14.</title>
        <authorList>
            <person name="Durrell K.A."/>
            <person name="Kirby B.M."/>
            <person name="Khan W."/>
            <person name="Mthethwa T."/>
            <person name="Le Roes-Hill M."/>
        </authorList>
    </citation>
    <scope>NUCLEOTIDE SEQUENCE [LARGE SCALE GENOMIC DNA]</scope>
    <source>
        <strain evidence="2 3">CZA14</strain>
    </source>
</reference>
<evidence type="ECO:0000313" key="2">
    <source>
        <dbReference type="EMBL" id="OSZ60050.1"/>
    </source>
</evidence>